<accession>A0A3M2HZG1</accession>
<dbReference type="RefSeq" id="WP_122100393.1">
    <property type="nucleotide sequence ID" value="NZ_RFLY01000002.1"/>
</dbReference>
<comment type="caution">
    <text evidence="1">The sequence shown here is derived from an EMBL/GenBank/DDBJ whole genome shotgun (WGS) entry which is preliminary data.</text>
</comment>
<reference evidence="1 2" key="1">
    <citation type="submission" date="2018-10" db="EMBL/GenBank/DDBJ databases">
        <title>Proposal of Lysobacter pythonis sp. nov. isolated from royal pythons (Python regius).</title>
        <authorList>
            <person name="Hans-Juergen B."/>
            <person name="Huptas C."/>
            <person name="Sandra B."/>
            <person name="Igor L."/>
            <person name="Joachim S."/>
            <person name="Siegfried S."/>
            <person name="Mareike W."/>
            <person name="Peter K."/>
        </authorList>
    </citation>
    <scope>NUCLEOTIDE SEQUENCE [LARGE SCALE GENOMIC DNA]</scope>
    <source>
        <strain evidence="1 2">4284/11</strain>
    </source>
</reference>
<organism evidence="1 2">
    <name type="scientific">Solilutibacter pythonis</name>
    <dbReference type="NCBI Taxonomy" id="2483112"/>
    <lineage>
        <taxon>Bacteria</taxon>
        <taxon>Pseudomonadati</taxon>
        <taxon>Pseudomonadota</taxon>
        <taxon>Gammaproteobacteria</taxon>
        <taxon>Lysobacterales</taxon>
        <taxon>Lysobacteraceae</taxon>
        <taxon>Solilutibacter</taxon>
    </lineage>
</organism>
<proteinExistence type="predicted"/>
<name>A0A3M2HZG1_9GAMM</name>
<sequence>MALITASYSRPFAATQYEHPRSVSISATRDQSGDGSIHHAATSYVMARLGPFSDTTALSIAGQNKSMQSTFTVGYGMTGAAFVRNGYGLIGSGSLFDGKGLAVNNRSRDPQTAIVNGATVQVPARTSVLIPLSSGYIHGVGVSPGPTLSEQEAKSGQYLYKGNIKPVIIAGGFWVMARFESPEGHALPVQFTRKRPGEKLERLYLDSRQRAMLFELRKDGPDIERYVTTEADQDTPAQEYRCAVTQSRGPRDDHRVSTYQELIYTCVQVVDAGLKTARRR</sequence>
<keyword evidence="2" id="KW-1185">Reference proteome</keyword>
<dbReference type="EMBL" id="RFLY01000002">
    <property type="protein sequence ID" value="RMH94398.1"/>
    <property type="molecule type" value="Genomic_DNA"/>
</dbReference>
<dbReference type="AlphaFoldDB" id="A0A3M2HZG1"/>
<protein>
    <submittedName>
        <fullName evidence="1">Uncharacterized protein</fullName>
    </submittedName>
</protein>
<evidence type="ECO:0000313" key="1">
    <source>
        <dbReference type="EMBL" id="RMH94398.1"/>
    </source>
</evidence>
<dbReference type="Proteomes" id="UP000275012">
    <property type="component" value="Unassembled WGS sequence"/>
</dbReference>
<evidence type="ECO:0000313" key="2">
    <source>
        <dbReference type="Proteomes" id="UP000275012"/>
    </source>
</evidence>
<gene>
    <name evidence="1" type="ORF">EBB59_01495</name>
</gene>